<dbReference type="EMBL" id="JAPDGR010004025">
    <property type="protein sequence ID" value="KAJ2969385.1"/>
    <property type="molecule type" value="Genomic_DNA"/>
</dbReference>
<evidence type="ECO:0000313" key="1">
    <source>
        <dbReference type="EMBL" id="KAJ2969385.1"/>
    </source>
</evidence>
<sequence>MHEMADDIDKFKEIRKEWKARKKEEEQQRKAAEEQDRQRHAQAQVQAQAQNGGADPQGTEAGQPASSYTSRQLPPIAYAQQYPPSTGTVPQQPLAQYSNGGHMYAENYQASPSYGAQGGQMYNRE</sequence>
<proteinExistence type="predicted"/>
<evidence type="ECO:0000313" key="2">
    <source>
        <dbReference type="Proteomes" id="UP001143856"/>
    </source>
</evidence>
<comment type="caution">
    <text evidence="1">The sequence shown here is derived from an EMBL/GenBank/DDBJ whole genome shotgun (WGS) entry which is preliminary data.</text>
</comment>
<accession>A0ACC1MRE1</accession>
<gene>
    <name evidence="1" type="ORF">NUW58_g10001</name>
</gene>
<keyword evidence="2" id="KW-1185">Reference proteome</keyword>
<reference evidence="1" key="1">
    <citation type="submission" date="2022-10" db="EMBL/GenBank/DDBJ databases">
        <title>Genome Sequence of Xylaria curta.</title>
        <authorList>
            <person name="Buettner E."/>
        </authorList>
    </citation>
    <scope>NUCLEOTIDE SEQUENCE</scope>
    <source>
        <strain evidence="1">Babe10</strain>
    </source>
</reference>
<name>A0ACC1MRE1_9PEZI</name>
<protein>
    <submittedName>
        <fullName evidence="1">Uncharacterized protein</fullName>
    </submittedName>
</protein>
<organism evidence="1 2">
    <name type="scientific">Xylaria curta</name>
    <dbReference type="NCBI Taxonomy" id="42375"/>
    <lineage>
        <taxon>Eukaryota</taxon>
        <taxon>Fungi</taxon>
        <taxon>Dikarya</taxon>
        <taxon>Ascomycota</taxon>
        <taxon>Pezizomycotina</taxon>
        <taxon>Sordariomycetes</taxon>
        <taxon>Xylariomycetidae</taxon>
        <taxon>Xylariales</taxon>
        <taxon>Xylariaceae</taxon>
        <taxon>Xylaria</taxon>
    </lineage>
</organism>
<dbReference type="Proteomes" id="UP001143856">
    <property type="component" value="Unassembled WGS sequence"/>
</dbReference>